<dbReference type="CDD" id="cd05300">
    <property type="entry name" value="2-Hacid_dh_1"/>
    <property type="match status" value="1"/>
</dbReference>
<protein>
    <submittedName>
        <fullName evidence="4">D-2-hydroxyacid dehydrogenase</fullName>
    </submittedName>
</protein>
<name>A0ABU5A442_9HYPH</name>
<evidence type="ECO:0000313" key="4">
    <source>
        <dbReference type="EMBL" id="MDX8532445.1"/>
    </source>
</evidence>
<gene>
    <name evidence="4" type="ORF">RFM42_15725</name>
</gene>
<keyword evidence="5" id="KW-1185">Reference proteome</keyword>
<evidence type="ECO:0000259" key="3">
    <source>
        <dbReference type="Pfam" id="PF02826"/>
    </source>
</evidence>
<comment type="caution">
    <text evidence="4">The sequence shown here is derived from an EMBL/GenBank/DDBJ whole genome shotgun (WGS) entry which is preliminary data.</text>
</comment>
<evidence type="ECO:0000256" key="2">
    <source>
        <dbReference type="ARBA" id="ARBA00023027"/>
    </source>
</evidence>
<dbReference type="InterPro" id="IPR006140">
    <property type="entry name" value="D-isomer_DH_NAD-bd"/>
</dbReference>
<dbReference type="SUPFAM" id="SSF51735">
    <property type="entry name" value="NAD(P)-binding Rossmann-fold domains"/>
    <property type="match status" value="1"/>
</dbReference>
<evidence type="ECO:0000313" key="5">
    <source>
        <dbReference type="Proteomes" id="UP001285154"/>
    </source>
</evidence>
<sequence>MSARPTIILHTDKPAGALAVLAETHPDLDVHACDTYAGLPALIERTAAEVVYSIRFDGTPRYPRQALVESPTVKWVSIGGSGTDHLGRWDPAHVTVTNSAGVAAGMLAEYALGAMLSFSLDLRGFERQQQARQWGGGRVEPIEGKTVLILGLGKTGEAVARRAQAMGMRTLGIRARPKAMPSLDEVHGPDALLTLIERADFIVCCVPLLPTTRGLLGEAAFAAMKPTAVLIDISRGGVVEEAPLLSALDSGRIKGAALDVFATEPLPAEHPLWSYDNVAVTPHCAAVYDGWDIKSVRMFADNLARYRKGEPLENVVNPERGY</sequence>
<dbReference type="Proteomes" id="UP001285154">
    <property type="component" value="Unassembled WGS sequence"/>
</dbReference>
<organism evidence="4 5">
    <name type="scientific">Mesorhizobium vachelliae</name>
    <dbReference type="NCBI Taxonomy" id="3072309"/>
    <lineage>
        <taxon>Bacteria</taxon>
        <taxon>Pseudomonadati</taxon>
        <taxon>Pseudomonadota</taxon>
        <taxon>Alphaproteobacteria</taxon>
        <taxon>Hyphomicrobiales</taxon>
        <taxon>Phyllobacteriaceae</taxon>
        <taxon>Mesorhizobium</taxon>
    </lineage>
</organism>
<dbReference type="RefSeq" id="WP_320248544.1">
    <property type="nucleotide sequence ID" value="NZ_JAVIIQ010000005.1"/>
</dbReference>
<dbReference type="PANTHER" id="PTHR43333">
    <property type="entry name" value="2-HACID_DH_C DOMAIN-CONTAINING PROTEIN"/>
    <property type="match status" value="1"/>
</dbReference>
<keyword evidence="2" id="KW-0520">NAD</keyword>
<dbReference type="InterPro" id="IPR036291">
    <property type="entry name" value="NAD(P)-bd_dom_sf"/>
</dbReference>
<dbReference type="Gene3D" id="3.40.50.720">
    <property type="entry name" value="NAD(P)-binding Rossmann-like Domain"/>
    <property type="match status" value="2"/>
</dbReference>
<accession>A0ABU5A442</accession>
<dbReference type="EMBL" id="JAVIIQ010000005">
    <property type="protein sequence ID" value="MDX8532445.1"/>
    <property type="molecule type" value="Genomic_DNA"/>
</dbReference>
<reference evidence="4 5" key="1">
    <citation type="submission" date="2023-08" db="EMBL/GenBank/DDBJ databases">
        <title>Implementing the SeqCode for naming new Mesorhizobium species isolated from Vachellia karroo root nodules.</title>
        <authorList>
            <person name="Van Lill M."/>
        </authorList>
    </citation>
    <scope>NUCLEOTIDE SEQUENCE [LARGE SCALE GENOMIC DNA]</scope>
    <source>
        <strain evidence="4 5">VK25D</strain>
    </source>
</reference>
<dbReference type="PANTHER" id="PTHR43333:SF1">
    <property type="entry name" value="D-ISOMER SPECIFIC 2-HYDROXYACID DEHYDROGENASE NAD-BINDING DOMAIN-CONTAINING PROTEIN"/>
    <property type="match status" value="1"/>
</dbReference>
<dbReference type="Pfam" id="PF02826">
    <property type="entry name" value="2-Hacid_dh_C"/>
    <property type="match status" value="1"/>
</dbReference>
<proteinExistence type="predicted"/>
<evidence type="ECO:0000256" key="1">
    <source>
        <dbReference type="ARBA" id="ARBA00023002"/>
    </source>
</evidence>
<feature type="domain" description="D-isomer specific 2-hydroxyacid dehydrogenase NAD-binding" evidence="3">
    <location>
        <begin position="113"/>
        <end position="285"/>
    </location>
</feature>
<keyword evidence="1" id="KW-0560">Oxidoreductase</keyword>